<feature type="transmembrane region" description="Helical" evidence="16">
    <location>
        <begin position="138"/>
        <end position="158"/>
    </location>
</feature>
<keyword evidence="18" id="KW-1185">Reference proteome</keyword>
<dbReference type="EMBL" id="FQZU01000071">
    <property type="protein sequence ID" value="SHL43585.1"/>
    <property type="molecule type" value="Genomic_DNA"/>
</dbReference>
<dbReference type="GO" id="GO:0012505">
    <property type="term" value="C:endomembrane system"/>
    <property type="evidence" value="ECO:0007669"/>
    <property type="project" value="UniProtKB-SubCell"/>
</dbReference>
<evidence type="ECO:0000256" key="16">
    <source>
        <dbReference type="SAM" id="Phobius"/>
    </source>
</evidence>
<dbReference type="GO" id="GO:0016020">
    <property type="term" value="C:membrane"/>
    <property type="evidence" value="ECO:0007669"/>
    <property type="project" value="InterPro"/>
</dbReference>
<evidence type="ECO:0000256" key="8">
    <source>
        <dbReference type="ARBA" id="ARBA00022692"/>
    </source>
</evidence>
<dbReference type="GO" id="GO:0003882">
    <property type="term" value="F:CDP-diacylglycerol-serine O-phosphatidyltransferase activity"/>
    <property type="evidence" value="ECO:0007669"/>
    <property type="project" value="UniProtKB-EC"/>
</dbReference>
<comment type="similarity">
    <text evidence="3 15">Belongs to the CDP-alcohol phosphatidyltransferase class-I family.</text>
</comment>
<evidence type="ECO:0000256" key="9">
    <source>
        <dbReference type="ARBA" id="ARBA00022989"/>
    </source>
</evidence>
<protein>
    <recommendedName>
        <fullName evidence="5">CDP-diacylglycerol--serine O-phosphatidyltransferase</fullName>
        <ecNumber evidence="4">2.7.8.8</ecNumber>
    </recommendedName>
    <alternativeName>
        <fullName evidence="14">Phosphatidylserine synthase</fullName>
    </alternativeName>
</protein>
<comment type="subcellular location">
    <subcellularLocation>
        <location evidence="2">Endomembrane system</location>
        <topology evidence="2">Multi-pass membrane protein</topology>
    </subcellularLocation>
</comment>
<feature type="transmembrane region" description="Helical" evidence="16">
    <location>
        <begin position="178"/>
        <end position="196"/>
    </location>
</feature>
<dbReference type="EC" id="2.7.8.8" evidence="4"/>
<organism evidence="17 18">
    <name type="scientific">Desulfatibacillum alkenivorans DSM 16219</name>
    <dbReference type="NCBI Taxonomy" id="1121393"/>
    <lineage>
        <taxon>Bacteria</taxon>
        <taxon>Pseudomonadati</taxon>
        <taxon>Thermodesulfobacteriota</taxon>
        <taxon>Desulfobacteria</taxon>
        <taxon>Desulfobacterales</taxon>
        <taxon>Desulfatibacillaceae</taxon>
        <taxon>Desulfatibacillum</taxon>
    </lineage>
</organism>
<evidence type="ECO:0000256" key="2">
    <source>
        <dbReference type="ARBA" id="ARBA00004127"/>
    </source>
</evidence>
<evidence type="ECO:0000313" key="18">
    <source>
        <dbReference type="Proteomes" id="UP000183994"/>
    </source>
</evidence>
<dbReference type="PROSITE" id="PS00379">
    <property type="entry name" value="CDP_ALCOHOL_P_TRANSF"/>
    <property type="match status" value="1"/>
</dbReference>
<dbReference type="PANTHER" id="PTHR14269">
    <property type="entry name" value="CDP-DIACYLGLYCEROL--GLYCEROL-3-PHOSPHATE 3-PHOSPHATIDYLTRANSFERASE-RELATED"/>
    <property type="match status" value="1"/>
</dbReference>
<dbReference type="InterPro" id="IPR004533">
    <property type="entry name" value="CDP-diaglyc--ser_O-PTrfase"/>
</dbReference>
<keyword evidence="12" id="KW-0594">Phospholipid biosynthesis</keyword>
<dbReference type="InterPro" id="IPR048254">
    <property type="entry name" value="CDP_ALCOHOL_P_TRANSF_CS"/>
</dbReference>
<dbReference type="RefSeq" id="WP_083611310.1">
    <property type="nucleotide sequence ID" value="NZ_FQZU01000071.1"/>
</dbReference>
<keyword evidence="8 16" id="KW-0812">Transmembrane</keyword>
<accession>A0A1M7ALS0</accession>
<dbReference type="InterPro" id="IPR043130">
    <property type="entry name" value="CDP-OH_PTrfase_TM_dom"/>
</dbReference>
<dbReference type="AlphaFoldDB" id="A0A1M7ALS0"/>
<keyword evidence="10" id="KW-0443">Lipid metabolism</keyword>
<comment type="catalytic activity">
    <reaction evidence="1">
        <text>a CDP-1,2-diacyl-sn-glycerol + L-serine = a 1,2-diacyl-sn-glycero-3-phospho-L-serine + CMP + H(+)</text>
        <dbReference type="Rhea" id="RHEA:16913"/>
        <dbReference type="ChEBI" id="CHEBI:15378"/>
        <dbReference type="ChEBI" id="CHEBI:33384"/>
        <dbReference type="ChEBI" id="CHEBI:57262"/>
        <dbReference type="ChEBI" id="CHEBI:58332"/>
        <dbReference type="ChEBI" id="CHEBI:60377"/>
        <dbReference type="EC" id="2.7.8.8"/>
    </reaction>
</comment>
<dbReference type="PANTHER" id="PTHR14269:SF61">
    <property type="entry name" value="CDP-DIACYLGLYCEROL--SERINE O-PHOSPHATIDYLTRANSFERASE"/>
    <property type="match status" value="1"/>
</dbReference>
<dbReference type="Proteomes" id="UP000183994">
    <property type="component" value="Unassembled WGS sequence"/>
</dbReference>
<evidence type="ECO:0000256" key="1">
    <source>
        <dbReference type="ARBA" id="ARBA00000287"/>
    </source>
</evidence>
<keyword evidence="11 16" id="KW-0472">Membrane</keyword>
<feature type="transmembrane region" description="Helical" evidence="16">
    <location>
        <begin position="21"/>
        <end position="40"/>
    </location>
</feature>
<dbReference type="STRING" id="1121393.SAMN02745216_05189"/>
<dbReference type="InterPro" id="IPR050324">
    <property type="entry name" value="CDP-alcohol_PTase-I"/>
</dbReference>
<feature type="transmembrane region" description="Helical" evidence="16">
    <location>
        <begin position="230"/>
        <end position="247"/>
    </location>
</feature>
<dbReference type="Gene3D" id="1.20.120.1760">
    <property type="match status" value="1"/>
</dbReference>
<evidence type="ECO:0000256" key="15">
    <source>
        <dbReference type="RuleBase" id="RU003750"/>
    </source>
</evidence>
<dbReference type="GO" id="GO:0008654">
    <property type="term" value="P:phospholipid biosynthetic process"/>
    <property type="evidence" value="ECO:0007669"/>
    <property type="project" value="UniProtKB-KW"/>
</dbReference>
<name>A0A1M7ALS0_9BACT</name>
<evidence type="ECO:0000256" key="13">
    <source>
        <dbReference type="ARBA" id="ARBA00023264"/>
    </source>
</evidence>
<feature type="transmembrane region" description="Helical" evidence="16">
    <location>
        <begin position="108"/>
        <end position="126"/>
    </location>
</feature>
<reference evidence="18" key="1">
    <citation type="submission" date="2016-11" db="EMBL/GenBank/DDBJ databases">
        <authorList>
            <person name="Varghese N."/>
            <person name="Submissions S."/>
        </authorList>
    </citation>
    <scope>NUCLEOTIDE SEQUENCE [LARGE SCALE GENOMIC DNA]</scope>
    <source>
        <strain evidence="18">DSM 16219</strain>
    </source>
</reference>
<evidence type="ECO:0000256" key="6">
    <source>
        <dbReference type="ARBA" id="ARBA00022516"/>
    </source>
</evidence>
<evidence type="ECO:0000256" key="11">
    <source>
        <dbReference type="ARBA" id="ARBA00023136"/>
    </source>
</evidence>
<sequence>MKNKNKDGLKRRFDMHKGVYVLPNFVTSLNLFFGFFAVISATQGDYVKAAFCVLIAGVFDNLDGKVARATNTTSQFGVEYDSLADLVSFGLAPGLTMFLWALQPLGRIGWLAAFLFVACGALRLARFNTQTAVVSSDYFVGLPIPAGAGMAVTTILFYDKLGWVQANGQVLSGHRVLMLVLLFALAFLMVSTVKYNSFKKPEMFRKKNFYVLICLILIVALIAMAPKVVLFLIGLTYVSSGPIMLLIKRKRPPKSDDSKSELENLN</sequence>
<keyword evidence="6" id="KW-0444">Lipid biosynthesis</keyword>
<dbReference type="NCBIfam" id="TIGR00473">
    <property type="entry name" value="pssA"/>
    <property type="match status" value="1"/>
</dbReference>
<evidence type="ECO:0000256" key="10">
    <source>
        <dbReference type="ARBA" id="ARBA00023098"/>
    </source>
</evidence>
<dbReference type="InterPro" id="IPR000462">
    <property type="entry name" value="CDP-OH_P_trans"/>
</dbReference>
<evidence type="ECO:0000256" key="12">
    <source>
        <dbReference type="ARBA" id="ARBA00023209"/>
    </source>
</evidence>
<dbReference type="OrthoDB" id="9777147at2"/>
<keyword evidence="13" id="KW-1208">Phospholipid metabolism</keyword>
<keyword evidence="7 15" id="KW-0808">Transferase</keyword>
<proteinExistence type="inferred from homology"/>
<evidence type="ECO:0000313" key="17">
    <source>
        <dbReference type="EMBL" id="SHL43585.1"/>
    </source>
</evidence>
<evidence type="ECO:0000256" key="3">
    <source>
        <dbReference type="ARBA" id="ARBA00010441"/>
    </source>
</evidence>
<gene>
    <name evidence="17" type="ORF">SAMN02745216_05189</name>
</gene>
<keyword evidence="9 16" id="KW-1133">Transmembrane helix</keyword>
<feature type="transmembrane region" description="Helical" evidence="16">
    <location>
        <begin position="208"/>
        <end position="224"/>
    </location>
</feature>
<evidence type="ECO:0000256" key="4">
    <source>
        <dbReference type="ARBA" id="ARBA00013174"/>
    </source>
</evidence>
<evidence type="ECO:0000256" key="5">
    <source>
        <dbReference type="ARBA" id="ARBA00017171"/>
    </source>
</evidence>
<dbReference type="Pfam" id="PF01066">
    <property type="entry name" value="CDP-OH_P_transf"/>
    <property type="match status" value="1"/>
</dbReference>
<evidence type="ECO:0000256" key="7">
    <source>
        <dbReference type="ARBA" id="ARBA00022679"/>
    </source>
</evidence>
<evidence type="ECO:0000256" key="14">
    <source>
        <dbReference type="ARBA" id="ARBA00032361"/>
    </source>
</evidence>